<dbReference type="STRING" id="287986.DV20_10820"/>
<comment type="caution">
    <text evidence="1">The sequence shown here is derived from an EMBL/GenBank/DDBJ whole genome shotgun (WGS) entry which is preliminary data.</text>
</comment>
<accession>A0A066UDT8</accession>
<keyword evidence="2" id="KW-1185">Reference proteome</keyword>
<evidence type="ECO:0000313" key="1">
    <source>
        <dbReference type="EMBL" id="KDN22393.1"/>
    </source>
</evidence>
<name>A0A066UDT8_9PSEU</name>
<organism evidence="1 2">
    <name type="scientific">Amycolatopsis rifamycinica</name>
    <dbReference type="NCBI Taxonomy" id="287986"/>
    <lineage>
        <taxon>Bacteria</taxon>
        <taxon>Bacillati</taxon>
        <taxon>Actinomycetota</taxon>
        <taxon>Actinomycetes</taxon>
        <taxon>Pseudonocardiales</taxon>
        <taxon>Pseudonocardiaceae</taxon>
        <taxon>Amycolatopsis</taxon>
    </lineage>
</organism>
<reference evidence="1 2" key="1">
    <citation type="submission" date="2014-05" db="EMBL/GenBank/DDBJ databases">
        <title>Draft genome sequence of Amycolatopsis rifamycinica DSM 46095.</title>
        <authorList>
            <person name="Lal R."/>
            <person name="Saxena A."/>
            <person name="Kumari R."/>
            <person name="Mukherjee U."/>
            <person name="Singh P."/>
            <person name="Sangwan N."/>
            <person name="Mahato N.K."/>
        </authorList>
    </citation>
    <scope>NUCLEOTIDE SEQUENCE [LARGE SCALE GENOMIC DNA]</scope>
    <source>
        <strain evidence="1 2">DSM 46095</strain>
    </source>
</reference>
<protein>
    <submittedName>
        <fullName evidence="1">Uncharacterized protein</fullName>
    </submittedName>
</protein>
<dbReference type="Proteomes" id="UP000027345">
    <property type="component" value="Unassembled WGS sequence"/>
</dbReference>
<evidence type="ECO:0000313" key="2">
    <source>
        <dbReference type="Proteomes" id="UP000027345"/>
    </source>
</evidence>
<dbReference type="EMBL" id="JMQI01000021">
    <property type="protein sequence ID" value="KDN22393.1"/>
    <property type="molecule type" value="Genomic_DNA"/>
</dbReference>
<dbReference type="AlphaFoldDB" id="A0A066UDT8"/>
<gene>
    <name evidence="1" type="ORF">DV20_10820</name>
</gene>
<sequence>MVARSLWFRETGSGFVFGVYLSAYVCPGAGTCAPSGTPPARARVAFVDGDPANPVAGARQVSVLSWSGNR</sequence>
<proteinExistence type="predicted"/>